<dbReference type="GO" id="GO:0051536">
    <property type="term" value="F:iron-sulfur cluster binding"/>
    <property type="evidence" value="ECO:0007669"/>
    <property type="project" value="UniProtKB-KW"/>
</dbReference>
<evidence type="ECO:0000256" key="2">
    <source>
        <dbReference type="ARBA" id="ARBA00022723"/>
    </source>
</evidence>
<dbReference type="InterPro" id="IPR050377">
    <property type="entry name" value="Radical_SAM_PqqE_MftC-like"/>
</dbReference>
<comment type="caution">
    <text evidence="6">The sequence shown here is derived from an EMBL/GenBank/DDBJ whole genome shotgun (WGS) entry which is preliminary data.</text>
</comment>
<dbReference type="SUPFAM" id="SSF50156">
    <property type="entry name" value="PDZ domain-like"/>
    <property type="match status" value="1"/>
</dbReference>
<dbReference type="SUPFAM" id="SSF102114">
    <property type="entry name" value="Radical SAM enzymes"/>
    <property type="match status" value="1"/>
</dbReference>
<organism evidence="6 7">
    <name type="scientific">Halanaerobium saccharolyticum</name>
    <dbReference type="NCBI Taxonomy" id="43595"/>
    <lineage>
        <taxon>Bacteria</taxon>
        <taxon>Bacillati</taxon>
        <taxon>Bacillota</taxon>
        <taxon>Clostridia</taxon>
        <taxon>Halanaerobiales</taxon>
        <taxon>Halanaerobiaceae</taxon>
        <taxon>Halanaerobium</taxon>
    </lineage>
</organism>
<dbReference type="SFLD" id="SFLDG01067">
    <property type="entry name" value="SPASM/twitch_domain_containing"/>
    <property type="match status" value="1"/>
</dbReference>
<dbReference type="Pfam" id="PF04055">
    <property type="entry name" value="Radical_SAM"/>
    <property type="match status" value="1"/>
</dbReference>
<dbReference type="EMBL" id="QAXS01000007">
    <property type="protein sequence ID" value="PTW00552.1"/>
    <property type="molecule type" value="Genomic_DNA"/>
</dbReference>
<gene>
    <name evidence="6" type="ORF">C8C76_107111</name>
</gene>
<reference evidence="6 7" key="1">
    <citation type="submission" date="2018-04" db="EMBL/GenBank/DDBJ databases">
        <title>Subsurface microbial communities from deep shales in Ohio and West Virginia, USA.</title>
        <authorList>
            <person name="Wrighton K."/>
        </authorList>
    </citation>
    <scope>NUCLEOTIDE SEQUENCE [LARGE SCALE GENOMIC DNA]</scope>
    <source>
        <strain evidence="6 7">WC1</strain>
    </source>
</reference>
<protein>
    <submittedName>
        <fullName evidence="6">PDZ domain-containing protein</fullName>
    </submittedName>
</protein>
<evidence type="ECO:0000259" key="5">
    <source>
        <dbReference type="PROSITE" id="PS51918"/>
    </source>
</evidence>
<evidence type="ECO:0000256" key="1">
    <source>
        <dbReference type="ARBA" id="ARBA00022691"/>
    </source>
</evidence>
<dbReference type="PROSITE" id="PS51918">
    <property type="entry name" value="RADICAL_SAM"/>
    <property type="match status" value="1"/>
</dbReference>
<accession>A0A2T5RMH3</accession>
<dbReference type="InterPro" id="IPR058240">
    <property type="entry name" value="rSAM_sf"/>
</dbReference>
<evidence type="ECO:0000313" key="7">
    <source>
        <dbReference type="Proteomes" id="UP000244089"/>
    </source>
</evidence>
<dbReference type="RefSeq" id="WP_108139099.1">
    <property type="nucleotide sequence ID" value="NZ_QAXS01000007.1"/>
</dbReference>
<dbReference type="CDD" id="cd01335">
    <property type="entry name" value="Radical_SAM"/>
    <property type="match status" value="1"/>
</dbReference>
<dbReference type="Pfam" id="PF04459">
    <property type="entry name" value="DUF512"/>
    <property type="match status" value="1"/>
</dbReference>
<dbReference type="GO" id="GO:0003824">
    <property type="term" value="F:catalytic activity"/>
    <property type="evidence" value="ECO:0007669"/>
    <property type="project" value="InterPro"/>
</dbReference>
<dbReference type="PANTHER" id="PTHR11228">
    <property type="entry name" value="RADICAL SAM DOMAIN PROTEIN"/>
    <property type="match status" value="1"/>
</dbReference>
<dbReference type="SMART" id="SM00228">
    <property type="entry name" value="PDZ"/>
    <property type="match status" value="1"/>
</dbReference>
<evidence type="ECO:0000256" key="4">
    <source>
        <dbReference type="ARBA" id="ARBA00023014"/>
    </source>
</evidence>
<name>A0A2T5RMH3_9FIRM</name>
<dbReference type="AlphaFoldDB" id="A0A2T5RMH3"/>
<dbReference type="InterPro" id="IPR007549">
    <property type="entry name" value="DUF512"/>
</dbReference>
<dbReference type="OrthoDB" id="9774724at2"/>
<dbReference type="Gene3D" id="3.20.20.70">
    <property type="entry name" value="Aldolase class I"/>
    <property type="match status" value="1"/>
</dbReference>
<evidence type="ECO:0000256" key="3">
    <source>
        <dbReference type="ARBA" id="ARBA00023004"/>
    </source>
</evidence>
<dbReference type="InterPro" id="IPR036034">
    <property type="entry name" value="PDZ_sf"/>
</dbReference>
<evidence type="ECO:0000313" key="6">
    <source>
        <dbReference type="EMBL" id="PTW00552.1"/>
    </source>
</evidence>
<proteinExistence type="predicted"/>
<dbReference type="InterPro" id="IPR007197">
    <property type="entry name" value="rSAM"/>
</dbReference>
<dbReference type="Proteomes" id="UP000244089">
    <property type="component" value="Unassembled WGS sequence"/>
</dbReference>
<keyword evidence="3" id="KW-0408">Iron</keyword>
<dbReference type="InterPro" id="IPR041489">
    <property type="entry name" value="PDZ_6"/>
</dbReference>
<keyword evidence="2" id="KW-0479">Metal-binding</keyword>
<dbReference type="InterPro" id="IPR013785">
    <property type="entry name" value="Aldolase_TIM"/>
</dbReference>
<keyword evidence="4" id="KW-0411">Iron-sulfur</keyword>
<dbReference type="SFLD" id="SFLDS00029">
    <property type="entry name" value="Radical_SAM"/>
    <property type="match status" value="1"/>
</dbReference>
<feature type="domain" description="Radical SAM core" evidence="5">
    <location>
        <begin position="12"/>
        <end position="249"/>
    </location>
</feature>
<sequence>MKRRSREEILFKTVKEDNILPITSICKLNCIFCSHKNNPSEIETYSFGHLELDLIKTMIEFLDPELPVFIGESASKIIEGEPFVHPEIYQILEYLRQRWPGIEIKITTSASFIKPEKIDLLKKLEPLELNISLNAPAPEERVFLMNDSQPKNVFKFIPALKQRQLKFSASIVSMHHLLGFDYLKRTFDYLEEYPPLTLRVFMAGFSHYADSEITADAAEYQKLDQFIKKIKNNYSYPIIIEPQLLNNFKAQINEIIKNSPAAKADLRAGDIITKVDQKAVKSRVDAFYQIKKARNPAVEIQRADENKKIIIKKKKNEVSGLIMSYDLSRDVKNTLEAHAAESLKNKNEITVIMASEAGYDLLADLLKDYLVNSDRLKLLKVKNKFFGGSIIAAGLLTNYDLERSLETINGKITKIVLPEIIYDYYGNDLTGGHYTILEEKFGAELVLI</sequence>
<dbReference type="GO" id="GO:0046872">
    <property type="term" value="F:metal ion binding"/>
    <property type="evidence" value="ECO:0007669"/>
    <property type="project" value="UniProtKB-KW"/>
</dbReference>
<dbReference type="InterPro" id="IPR001478">
    <property type="entry name" value="PDZ"/>
</dbReference>
<dbReference type="PANTHER" id="PTHR11228:SF7">
    <property type="entry name" value="PQQA PEPTIDE CYCLASE"/>
    <property type="match status" value="1"/>
</dbReference>
<dbReference type="Pfam" id="PF17820">
    <property type="entry name" value="PDZ_6"/>
    <property type="match status" value="1"/>
</dbReference>
<keyword evidence="1" id="KW-0949">S-adenosyl-L-methionine</keyword>